<dbReference type="HAMAP" id="MF_00728">
    <property type="entry name" value="EzrA"/>
    <property type="match status" value="1"/>
</dbReference>
<feature type="coiled-coil region" evidence="8">
    <location>
        <begin position="165"/>
        <end position="211"/>
    </location>
</feature>
<feature type="topological domain" description="Cytoplasmic" evidence="8">
    <location>
        <begin position="22"/>
        <end position="566"/>
    </location>
</feature>
<evidence type="ECO:0000256" key="5">
    <source>
        <dbReference type="ARBA" id="ARBA00023136"/>
    </source>
</evidence>
<dbReference type="EMBL" id="LWBR01000013">
    <property type="protein sequence ID" value="KZN97111.1"/>
    <property type="molecule type" value="Genomic_DNA"/>
</dbReference>
<reference evidence="9 10" key="1">
    <citation type="submission" date="2016-04" db="EMBL/GenBank/DDBJ databases">
        <title>Draft genome sequence of Aeribacillus pallidus 8m3 from petroleum reservoir.</title>
        <authorList>
            <person name="Poltaraus A.B."/>
            <person name="Nazina T.N."/>
            <person name="Tourova T.P."/>
            <person name="Malakho S.M."/>
            <person name="Korshunova A.V."/>
            <person name="Sokolova D.S."/>
        </authorList>
    </citation>
    <scope>NUCLEOTIDE SEQUENCE [LARGE SCALE GENOMIC DNA]</scope>
    <source>
        <strain evidence="9 10">8m3</strain>
    </source>
</reference>
<sequence>MEVVIVLILLIFLLFGIGYGFRKNIYKEVDRLEAWKIDIMNQSITDELSKVKELIMSGETEELFERWRKDWDDIVTSRLPKVEELLFEAEEYAEKYRFKKSKEVLLHIESVLKEIEEQIAGIVQHINDLVATESNNKTEGEAVKQQLKELKKTLLSHRHTFGTAYERLEKELYEMLHTMEKFDEEMNSGNYVTAKEILDEQKQKLEALQLKVEEIPKLLTECQMIVPNEISELKEGYKKLLEDGYKLEHLEVEKEISHIEEKMQGLKKKLSEAETEDVKMGLDSIKETIDNIYEMLEKEVYASQYVRQEAEKTGEKLQSLLEEKNDLKEQVSLVQQSYQLSNDDVDKLKELDKLMNQLKNHYKHILASIENSNIAYSVLQEELESFNKQIDQAKEKYNEWHSMLQALRKDELNARDKLAELKRMMAEIKRAIRKNNIPGLPESFVEQLQTAQQSFEKVSNALEEIPLDMDRVQTYLNDAVSIIEQLKENTDEIIAQVCLVERLIQYGNRYRSTYSGLDKKLKEAEQLFRNYEYSKSLEQAAAAIEEIDSEAMERIQKLVENELKDL</sequence>
<evidence type="ECO:0000256" key="6">
    <source>
        <dbReference type="ARBA" id="ARBA00023210"/>
    </source>
</evidence>
<keyword evidence="4 8" id="KW-0175">Coiled coil</keyword>
<name>A0A165YIF5_9BACI</name>
<evidence type="ECO:0000256" key="1">
    <source>
        <dbReference type="ARBA" id="ARBA00022618"/>
    </source>
</evidence>
<evidence type="ECO:0000256" key="7">
    <source>
        <dbReference type="ARBA" id="ARBA00023306"/>
    </source>
</evidence>
<keyword evidence="7 8" id="KW-0131">Cell cycle</keyword>
<organism evidence="9 10">
    <name type="scientific">Aeribacillus pallidus</name>
    <dbReference type="NCBI Taxonomy" id="33936"/>
    <lineage>
        <taxon>Bacteria</taxon>
        <taxon>Bacillati</taxon>
        <taxon>Bacillota</taxon>
        <taxon>Bacilli</taxon>
        <taxon>Bacillales</taxon>
        <taxon>Bacillaceae</taxon>
        <taxon>Aeribacillus</taxon>
    </lineage>
</organism>
<keyword evidence="2 8" id="KW-0812">Transmembrane</keyword>
<keyword evidence="6 8" id="KW-0717">Septation</keyword>
<evidence type="ECO:0000256" key="8">
    <source>
        <dbReference type="HAMAP-Rule" id="MF_00728"/>
    </source>
</evidence>
<keyword evidence="1 8" id="KW-0132">Cell division</keyword>
<dbReference type="GO" id="GO:0005940">
    <property type="term" value="C:septin ring"/>
    <property type="evidence" value="ECO:0007669"/>
    <property type="project" value="InterPro"/>
</dbReference>
<dbReference type="AlphaFoldDB" id="A0A165YIF5"/>
<keyword evidence="5 8" id="KW-0472">Membrane</keyword>
<feature type="coiled-coil region" evidence="8">
    <location>
        <begin position="307"/>
        <end position="337"/>
    </location>
</feature>
<gene>
    <name evidence="8" type="primary">ezrA</name>
    <name evidence="9" type="ORF">AZI98_06010</name>
</gene>
<keyword evidence="10" id="KW-1185">Reference proteome</keyword>
<dbReference type="RefSeq" id="WP_063387366.1">
    <property type="nucleotide sequence ID" value="NZ_LWBR01000013.1"/>
</dbReference>
<dbReference type="GO" id="GO:0000917">
    <property type="term" value="P:division septum assembly"/>
    <property type="evidence" value="ECO:0007669"/>
    <property type="project" value="UniProtKB-KW"/>
</dbReference>
<comment type="caution">
    <text evidence="9">The sequence shown here is derived from an EMBL/GenBank/DDBJ whole genome shotgun (WGS) entry which is preliminary data.</text>
</comment>
<comment type="function">
    <text evidence="8">Negative regulator of FtsZ ring formation; modulates the frequency and position of FtsZ ring formation. Inhibits FtsZ ring formation at polar sites. Interacts either with FtsZ or with one of its binding partners to promote depolymerization.</text>
</comment>
<feature type="coiled-coil region" evidence="8">
    <location>
        <begin position="249"/>
        <end position="276"/>
    </location>
</feature>
<evidence type="ECO:0000313" key="10">
    <source>
        <dbReference type="Proteomes" id="UP000076476"/>
    </source>
</evidence>
<keyword evidence="8" id="KW-1003">Cell membrane</keyword>
<dbReference type="OrthoDB" id="1654473at2"/>
<dbReference type="STRING" id="33936.AZI98_06010"/>
<feature type="topological domain" description="Extracellular" evidence="8">
    <location>
        <begin position="1"/>
        <end position="2"/>
    </location>
</feature>
<dbReference type="GO" id="GO:0005886">
    <property type="term" value="C:plasma membrane"/>
    <property type="evidence" value="ECO:0007669"/>
    <property type="project" value="UniProtKB-SubCell"/>
</dbReference>
<dbReference type="Pfam" id="PF06160">
    <property type="entry name" value="EzrA"/>
    <property type="match status" value="1"/>
</dbReference>
<dbReference type="GO" id="GO:0000921">
    <property type="term" value="P:septin ring assembly"/>
    <property type="evidence" value="ECO:0007669"/>
    <property type="project" value="InterPro"/>
</dbReference>
<dbReference type="Proteomes" id="UP000076476">
    <property type="component" value="Unassembled WGS sequence"/>
</dbReference>
<evidence type="ECO:0000256" key="2">
    <source>
        <dbReference type="ARBA" id="ARBA00022692"/>
    </source>
</evidence>
<dbReference type="InterPro" id="IPR010379">
    <property type="entry name" value="EzrA"/>
</dbReference>
<feature type="coiled-coil region" evidence="8">
    <location>
        <begin position="369"/>
        <end position="434"/>
    </location>
</feature>
<evidence type="ECO:0000256" key="3">
    <source>
        <dbReference type="ARBA" id="ARBA00022989"/>
    </source>
</evidence>
<protein>
    <recommendedName>
        <fullName evidence="8">Septation ring formation regulator EzrA</fullName>
    </recommendedName>
</protein>
<proteinExistence type="inferred from homology"/>
<dbReference type="SUPFAM" id="SSF58100">
    <property type="entry name" value="Bacterial hemolysins"/>
    <property type="match status" value="1"/>
</dbReference>
<dbReference type="NCBIfam" id="NF003413">
    <property type="entry name" value="PRK04778.1-7"/>
    <property type="match status" value="1"/>
</dbReference>
<keyword evidence="3 8" id="KW-1133">Transmembrane helix</keyword>
<comment type="similarity">
    <text evidence="8">Belongs to the EzrA family.</text>
</comment>
<comment type="subcellular location">
    <subcellularLocation>
        <location evidence="8">Cell membrane</location>
        <topology evidence="8">Single-pass membrane protein</topology>
    </subcellularLocation>
    <text evidence="8">Colocalized with FtsZ to the nascent septal site.</text>
</comment>
<evidence type="ECO:0000256" key="4">
    <source>
        <dbReference type="ARBA" id="ARBA00023054"/>
    </source>
</evidence>
<accession>A0A165YIF5</accession>
<evidence type="ECO:0000313" key="9">
    <source>
        <dbReference type="EMBL" id="KZN97111.1"/>
    </source>
</evidence>